<dbReference type="Gene3D" id="3.10.110.10">
    <property type="entry name" value="Ubiquitin Conjugating Enzyme"/>
    <property type="match status" value="1"/>
</dbReference>
<dbReference type="PANTHER" id="PTHR12292">
    <property type="entry name" value="RWD DOMAIN-CONTAINING PROTEIN"/>
    <property type="match status" value="1"/>
</dbReference>
<dbReference type="GO" id="GO:1903833">
    <property type="term" value="P:positive regulation of cellular response to amino acid starvation"/>
    <property type="evidence" value="ECO:0007669"/>
    <property type="project" value="EnsemblFungi"/>
</dbReference>
<evidence type="ECO:0000313" key="5">
    <source>
        <dbReference type="Proteomes" id="UP000002037"/>
    </source>
</evidence>
<evidence type="ECO:0000256" key="2">
    <source>
        <dbReference type="SAM" id="MobiDB-lite"/>
    </source>
</evidence>
<dbReference type="InterPro" id="IPR016135">
    <property type="entry name" value="UBQ-conjugating_enzyme/RWD"/>
</dbReference>
<sequence>MDPVEEQLQEIEVLQSIYPDELELINNTHFSIRINLDVSSTRKHSLKLIVKYPETYPEVIPNLQIEIANPNDDNDEEEGEYEYSDDEDYANDEDDDDEDEESKEIKLALNMAETIEFDRNDFNELLNKLNEESELNLGIPMIFSLITLLKEEAESLFENKLNLKNQEFELKRREKELKEQQKFQGTKVTIESWTKWRNDFRKEMKFEEIDKQRFIKMHNGKLTGKQIFEQGLATTEGDEEIGQDEQDGLIEGIKKI</sequence>
<keyword evidence="5" id="KW-1185">Reference proteome</keyword>
<dbReference type="eggNOG" id="KOG4018">
    <property type="taxonomic scope" value="Eukaryota"/>
</dbReference>
<dbReference type="GO" id="GO:0004860">
    <property type="term" value="F:protein kinase inhibitor activity"/>
    <property type="evidence" value="ECO:0007669"/>
    <property type="project" value="EnsemblFungi"/>
</dbReference>
<feature type="region of interest" description="Disordered" evidence="2">
    <location>
        <begin position="67"/>
        <end position="103"/>
    </location>
</feature>
<organism evidence="4 5">
    <name type="scientific">Candida tropicalis (strain ATCC MYA-3404 / T1)</name>
    <name type="common">Yeast</name>
    <dbReference type="NCBI Taxonomy" id="294747"/>
    <lineage>
        <taxon>Eukaryota</taxon>
        <taxon>Fungi</taxon>
        <taxon>Dikarya</taxon>
        <taxon>Ascomycota</taxon>
        <taxon>Saccharomycotina</taxon>
        <taxon>Pichiomycetes</taxon>
        <taxon>Debaryomycetaceae</taxon>
        <taxon>Candida/Lodderomyces clade</taxon>
        <taxon>Candida</taxon>
    </lineage>
</organism>
<feature type="coiled-coil region" evidence="1">
    <location>
        <begin position="112"/>
        <end position="180"/>
    </location>
</feature>
<accession>C5MJK8</accession>
<protein>
    <recommendedName>
        <fullName evidence="3">RWD domain-containing protein</fullName>
    </recommendedName>
</protein>
<name>C5MJK8_CANTT</name>
<dbReference type="InterPro" id="IPR040213">
    <property type="entry name" value="GIR2-like"/>
</dbReference>
<feature type="domain" description="RWD" evidence="3">
    <location>
        <begin position="9"/>
        <end position="156"/>
    </location>
</feature>
<dbReference type="GO" id="GO:0034198">
    <property type="term" value="P:cellular response to amino acid starvation"/>
    <property type="evidence" value="ECO:0007669"/>
    <property type="project" value="EnsemblFungi"/>
</dbReference>
<dbReference type="SMART" id="SM00591">
    <property type="entry name" value="RWD"/>
    <property type="match status" value="1"/>
</dbReference>
<dbReference type="GeneID" id="8296253"/>
<dbReference type="Pfam" id="PF05773">
    <property type="entry name" value="RWD"/>
    <property type="match status" value="1"/>
</dbReference>
<reference evidence="4 5" key="1">
    <citation type="journal article" date="2009" name="Nature">
        <title>Evolution of pathogenicity and sexual reproduction in eight Candida genomes.</title>
        <authorList>
            <person name="Butler G."/>
            <person name="Rasmussen M.D."/>
            <person name="Lin M.F."/>
            <person name="Santos M.A."/>
            <person name="Sakthikumar S."/>
            <person name="Munro C.A."/>
            <person name="Rheinbay E."/>
            <person name="Grabherr M."/>
            <person name="Forche A."/>
            <person name="Reedy J.L."/>
            <person name="Agrafioti I."/>
            <person name="Arnaud M.B."/>
            <person name="Bates S."/>
            <person name="Brown A.J."/>
            <person name="Brunke S."/>
            <person name="Costanzo M.C."/>
            <person name="Fitzpatrick D.A."/>
            <person name="de Groot P.W."/>
            <person name="Harris D."/>
            <person name="Hoyer L.L."/>
            <person name="Hube B."/>
            <person name="Klis F.M."/>
            <person name="Kodira C."/>
            <person name="Lennard N."/>
            <person name="Logue M.E."/>
            <person name="Martin R."/>
            <person name="Neiman A.M."/>
            <person name="Nikolaou E."/>
            <person name="Quail M.A."/>
            <person name="Quinn J."/>
            <person name="Santos M.C."/>
            <person name="Schmitzberger F.F."/>
            <person name="Sherlock G."/>
            <person name="Shah P."/>
            <person name="Silverstein K.A."/>
            <person name="Skrzypek M.S."/>
            <person name="Soll D."/>
            <person name="Staggs R."/>
            <person name="Stansfield I."/>
            <person name="Stumpf M.P."/>
            <person name="Sudbery P.E."/>
            <person name="Srikantha T."/>
            <person name="Zeng Q."/>
            <person name="Berman J."/>
            <person name="Berriman M."/>
            <person name="Heitman J."/>
            <person name="Gow N.A."/>
            <person name="Lorenz M.C."/>
            <person name="Birren B.W."/>
            <person name="Kellis M."/>
            <person name="Cuomo C.A."/>
        </authorList>
    </citation>
    <scope>NUCLEOTIDE SEQUENCE [LARGE SCALE GENOMIC DNA]</scope>
    <source>
        <strain evidence="5">ATCC MYA-3404 / T1</strain>
    </source>
</reference>
<dbReference type="RefSeq" id="XP_002547819.1">
    <property type="nucleotide sequence ID" value="XM_002547773.1"/>
</dbReference>
<feature type="compositionally biased region" description="Acidic residues" evidence="2">
    <location>
        <begin position="72"/>
        <end position="102"/>
    </location>
</feature>
<dbReference type="AlphaFoldDB" id="C5MJK8"/>
<proteinExistence type="predicted"/>
<dbReference type="GO" id="GO:0031333">
    <property type="term" value="P:negative regulation of protein-containing complex assembly"/>
    <property type="evidence" value="ECO:0007669"/>
    <property type="project" value="EnsemblFungi"/>
</dbReference>
<dbReference type="GO" id="GO:0002181">
    <property type="term" value="P:cytoplasmic translation"/>
    <property type="evidence" value="ECO:0007669"/>
    <property type="project" value="EnsemblFungi"/>
</dbReference>
<gene>
    <name evidence="4" type="ORF">CTRG_06251</name>
</gene>
<evidence type="ECO:0000259" key="3">
    <source>
        <dbReference type="PROSITE" id="PS50908"/>
    </source>
</evidence>
<dbReference type="SUPFAM" id="SSF54495">
    <property type="entry name" value="UBC-like"/>
    <property type="match status" value="1"/>
</dbReference>
<dbReference type="VEuPathDB" id="FungiDB:CTRG_06251"/>
<dbReference type="PROSITE" id="PS50908">
    <property type="entry name" value="RWD"/>
    <property type="match status" value="1"/>
</dbReference>
<dbReference type="KEGG" id="ctp:CTRG_06251"/>
<dbReference type="InterPro" id="IPR006575">
    <property type="entry name" value="RWD_dom"/>
</dbReference>
<keyword evidence="1" id="KW-0175">Coiled coil</keyword>
<evidence type="ECO:0000256" key="1">
    <source>
        <dbReference type="SAM" id="Coils"/>
    </source>
</evidence>
<dbReference type="Proteomes" id="UP000002037">
    <property type="component" value="Unassembled WGS sequence"/>
</dbReference>
<dbReference type="STRING" id="294747.C5MJK8"/>
<dbReference type="EMBL" id="GG692415">
    <property type="protein sequence ID" value="EER30087.1"/>
    <property type="molecule type" value="Genomic_DNA"/>
</dbReference>
<evidence type="ECO:0000313" key="4">
    <source>
        <dbReference type="EMBL" id="EER30087.1"/>
    </source>
</evidence>
<dbReference type="OrthoDB" id="277175at2759"/>